<evidence type="ECO:0000256" key="4">
    <source>
        <dbReference type="ARBA" id="ARBA00022801"/>
    </source>
</evidence>
<dbReference type="Gene3D" id="3.40.190.80">
    <property type="match status" value="1"/>
</dbReference>
<feature type="binding site" evidence="6">
    <location>
        <position position="98"/>
    </location>
    <ligand>
        <name>Mg(2+)</name>
        <dbReference type="ChEBI" id="CHEBI:18420"/>
        <label>1</label>
        <note>catalytic</note>
    </ligand>
</feature>
<evidence type="ECO:0000313" key="10">
    <source>
        <dbReference type="Proteomes" id="UP000319342"/>
    </source>
</evidence>
<name>A0A518D0G3_9BACT</name>
<reference evidence="9 10" key="1">
    <citation type="submission" date="2019-02" db="EMBL/GenBank/DDBJ databases">
        <title>Deep-cultivation of Planctomycetes and their phenomic and genomic characterization uncovers novel biology.</title>
        <authorList>
            <person name="Wiegand S."/>
            <person name="Jogler M."/>
            <person name="Boedeker C."/>
            <person name="Pinto D."/>
            <person name="Vollmers J."/>
            <person name="Rivas-Marin E."/>
            <person name="Kohn T."/>
            <person name="Peeters S.H."/>
            <person name="Heuer A."/>
            <person name="Rast P."/>
            <person name="Oberbeckmann S."/>
            <person name="Bunk B."/>
            <person name="Jeske O."/>
            <person name="Meyerdierks A."/>
            <person name="Storesund J.E."/>
            <person name="Kallscheuer N."/>
            <person name="Luecker S."/>
            <person name="Lage O.M."/>
            <person name="Pohl T."/>
            <person name="Merkel B.J."/>
            <person name="Hornburger P."/>
            <person name="Mueller R.-W."/>
            <person name="Bruemmer F."/>
            <person name="Labrenz M."/>
            <person name="Spormann A.M."/>
            <person name="Op den Camp H."/>
            <person name="Overmann J."/>
            <person name="Amann R."/>
            <person name="Jetten M.S.M."/>
            <person name="Mascher T."/>
            <person name="Medema M.H."/>
            <person name="Devos D.P."/>
            <person name="Kaster A.-K."/>
            <person name="Ovreas L."/>
            <person name="Rohde M."/>
            <person name="Galperin M.Y."/>
            <person name="Jogler C."/>
        </authorList>
    </citation>
    <scope>NUCLEOTIDE SEQUENCE [LARGE SCALE GENOMIC DNA]</scope>
    <source>
        <strain evidence="9 10">Pla163</strain>
    </source>
</reference>
<evidence type="ECO:0000256" key="1">
    <source>
        <dbReference type="ARBA" id="ARBA00001033"/>
    </source>
</evidence>
<keyword evidence="10" id="KW-1185">Reference proteome</keyword>
<feature type="region of interest" description="Disordered" evidence="8">
    <location>
        <begin position="280"/>
        <end position="310"/>
    </location>
</feature>
<dbReference type="PANTHER" id="PTHR20854:SF4">
    <property type="entry name" value="INOSITOL-1-MONOPHOSPHATASE-RELATED"/>
    <property type="match status" value="1"/>
</dbReference>
<keyword evidence="3 6" id="KW-0479">Metal-binding</keyword>
<dbReference type="PROSITE" id="PS00629">
    <property type="entry name" value="IMP_1"/>
    <property type="match status" value="1"/>
</dbReference>
<dbReference type="GO" id="GO:0008934">
    <property type="term" value="F:inositol monophosphate 1-phosphatase activity"/>
    <property type="evidence" value="ECO:0007669"/>
    <property type="project" value="InterPro"/>
</dbReference>
<evidence type="ECO:0000256" key="7">
    <source>
        <dbReference type="RuleBase" id="RU364068"/>
    </source>
</evidence>
<organism evidence="9 10">
    <name type="scientific">Rohdeia mirabilis</name>
    <dbReference type="NCBI Taxonomy" id="2528008"/>
    <lineage>
        <taxon>Bacteria</taxon>
        <taxon>Pseudomonadati</taxon>
        <taxon>Planctomycetota</taxon>
        <taxon>Planctomycetia</taxon>
        <taxon>Planctomycetia incertae sedis</taxon>
        <taxon>Rohdeia</taxon>
    </lineage>
</organism>
<dbReference type="PRINTS" id="PR00377">
    <property type="entry name" value="IMPHPHTASES"/>
</dbReference>
<protein>
    <recommendedName>
        <fullName evidence="7">Inositol-1-monophosphatase</fullName>
        <ecNumber evidence="7">3.1.3.25</ecNumber>
    </recommendedName>
</protein>
<keyword evidence="4 7" id="KW-0378">Hydrolase</keyword>
<dbReference type="EC" id="3.1.3.25" evidence="7"/>
<dbReference type="Pfam" id="PF00459">
    <property type="entry name" value="Inositol_P"/>
    <property type="match status" value="1"/>
</dbReference>
<comment type="cofactor">
    <cofactor evidence="2 6 7">
        <name>Mg(2+)</name>
        <dbReference type="ChEBI" id="CHEBI:18420"/>
    </cofactor>
</comment>
<dbReference type="FunFam" id="3.30.540.10:FF:000003">
    <property type="entry name" value="Inositol-1-monophosphatase"/>
    <property type="match status" value="1"/>
</dbReference>
<dbReference type="InterPro" id="IPR020583">
    <property type="entry name" value="Inositol_monoP_metal-BS"/>
</dbReference>
<dbReference type="EMBL" id="CP036290">
    <property type="protein sequence ID" value="QDU84959.1"/>
    <property type="molecule type" value="Genomic_DNA"/>
</dbReference>
<sequence length="310" mass="33049">MIDGEGSLESDADRLEVLDRTVLWAREAGALLAARFGRLGQSDVTSKSTRRDLVTRTDVEVEELLVRRIRSAHPTHAIRAEERTHEDGALVWHVDPLDGTVNFVHGLPFFCVSIALFRGTQPLVAVVHAPMLGETFTAAAGCGARVLDERGADGADGRVLRVSTATDLMDALVGTGFPYRRNELPNGNLGNFARVFPHVRGVRRMGSAALDLAFCAAGRLDAFWELHLEPHDVAAGALLVREAGGLVTDLDGGDDWLARGDLVAGPAALVAALRRHVHTGAERPPLGPPFAAPDDSTGGTDAAVATWEPN</sequence>
<dbReference type="InterPro" id="IPR000760">
    <property type="entry name" value="Inositol_monophosphatase-like"/>
</dbReference>
<comment type="similarity">
    <text evidence="7">Belongs to the inositol monophosphatase superfamily.</text>
</comment>
<dbReference type="Gene3D" id="3.30.540.10">
    <property type="entry name" value="Fructose-1,6-Bisphosphatase, subunit A, domain 1"/>
    <property type="match status" value="1"/>
</dbReference>
<dbReference type="PANTHER" id="PTHR20854">
    <property type="entry name" value="INOSITOL MONOPHOSPHATASE"/>
    <property type="match status" value="1"/>
</dbReference>
<evidence type="ECO:0000256" key="8">
    <source>
        <dbReference type="SAM" id="MobiDB-lite"/>
    </source>
</evidence>
<comment type="catalytic activity">
    <reaction evidence="1 7">
        <text>a myo-inositol phosphate + H2O = myo-inositol + phosphate</text>
        <dbReference type="Rhea" id="RHEA:24056"/>
        <dbReference type="ChEBI" id="CHEBI:15377"/>
        <dbReference type="ChEBI" id="CHEBI:17268"/>
        <dbReference type="ChEBI" id="CHEBI:43474"/>
        <dbReference type="ChEBI" id="CHEBI:84139"/>
        <dbReference type="EC" id="3.1.3.25"/>
    </reaction>
</comment>
<dbReference type="SUPFAM" id="SSF56655">
    <property type="entry name" value="Carbohydrate phosphatase"/>
    <property type="match status" value="1"/>
</dbReference>
<dbReference type="CDD" id="cd01639">
    <property type="entry name" value="IMPase"/>
    <property type="match status" value="1"/>
</dbReference>
<dbReference type="AlphaFoldDB" id="A0A518D0G3"/>
<dbReference type="Proteomes" id="UP000319342">
    <property type="component" value="Chromosome"/>
</dbReference>
<feature type="binding site" evidence="6">
    <location>
        <position position="97"/>
    </location>
    <ligand>
        <name>Mg(2+)</name>
        <dbReference type="ChEBI" id="CHEBI:18420"/>
        <label>1</label>
        <note>catalytic</note>
    </ligand>
</feature>
<keyword evidence="5 6" id="KW-0460">Magnesium</keyword>
<dbReference type="RefSeq" id="WP_419185783.1">
    <property type="nucleotide sequence ID" value="NZ_CP036290.1"/>
</dbReference>
<accession>A0A518D0G3</accession>
<feature type="binding site" evidence="6">
    <location>
        <position position="95"/>
    </location>
    <ligand>
        <name>Mg(2+)</name>
        <dbReference type="ChEBI" id="CHEBI:18420"/>
        <label>1</label>
        <note>catalytic</note>
    </ligand>
</feature>
<feature type="binding site" evidence="6">
    <location>
        <position position="81"/>
    </location>
    <ligand>
        <name>Mg(2+)</name>
        <dbReference type="ChEBI" id="CHEBI:18420"/>
        <label>1</label>
        <note>catalytic</note>
    </ligand>
</feature>
<dbReference type="GO" id="GO:0007165">
    <property type="term" value="P:signal transduction"/>
    <property type="evidence" value="ECO:0007669"/>
    <property type="project" value="TreeGrafter"/>
</dbReference>
<dbReference type="GO" id="GO:0006020">
    <property type="term" value="P:inositol metabolic process"/>
    <property type="evidence" value="ECO:0007669"/>
    <property type="project" value="TreeGrafter"/>
</dbReference>
<feature type="binding site" evidence="6">
    <location>
        <position position="232"/>
    </location>
    <ligand>
        <name>Mg(2+)</name>
        <dbReference type="ChEBI" id="CHEBI:18420"/>
        <label>1</label>
        <note>catalytic</note>
    </ligand>
</feature>
<dbReference type="GO" id="GO:0046872">
    <property type="term" value="F:metal ion binding"/>
    <property type="evidence" value="ECO:0007669"/>
    <property type="project" value="UniProtKB-KW"/>
</dbReference>
<proteinExistence type="inferred from homology"/>
<dbReference type="InterPro" id="IPR033942">
    <property type="entry name" value="IMPase"/>
</dbReference>
<evidence type="ECO:0000256" key="3">
    <source>
        <dbReference type="ARBA" id="ARBA00022723"/>
    </source>
</evidence>
<gene>
    <name evidence="9" type="primary">suhB</name>
    <name evidence="9" type="ORF">Pla163_20790</name>
</gene>
<evidence type="ECO:0000313" key="9">
    <source>
        <dbReference type="EMBL" id="QDU84959.1"/>
    </source>
</evidence>
<evidence type="ECO:0000256" key="6">
    <source>
        <dbReference type="PIRSR" id="PIRSR600760-2"/>
    </source>
</evidence>
<evidence type="ECO:0000256" key="2">
    <source>
        <dbReference type="ARBA" id="ARBA00001946"/>
    </source>
</evidence>
<evidence type="ECO:0000256" key="5">
    <source>
        <dbReference type="ARBA" id="ARBA00022842"/>
    </source>
</evidence>